<evidence type="ECO:0000313" key="3">
    <source>
        <dbReference type="Proteomes" id="UP000811282"/>
    </source>
</evidence>
<proteinExistence type="predicted"/>
<dbReference type="Proteomes" id="UP000811282">
    <property type="component" value="Unassembled WGS sequence"/>
</dbReference>
<dbReference type="InterPro" id="IPR041667">
    <property type="entry name" value="Cupin_8"/>
</dbReference>
<keyword evidence="3" id="KW-1185">Reference proteome</keyword>
<dbReference type="Pfam" id="PF13621">
    <property type="entry name" value="Cupin_8"/>
    <property type="match status" value="1"/>
</dbReference>
<organism evidence="2 3">
    <name type="scientific">Candidatus Sodalis endolongispinus</name>
    <dbReference type="NCBI Taxonomy" id="2812662"/>
    <lineage>
        <taxon>Bacteria</taxon>
        <taxon>Pseudomonadati</taxon>
        <taxon>Pseudomonadota</taxon>
        <taxon>Gammaproteobacteria</taxon>
        <taxon>Enterobacterales</taxon>
        <taxon>Bruguierivoracaceae</taxon>
        <taxon>Sodalis</taxon>
    </lineage>
</organism>
<sequence length="261" mass="30132">MAQYFTLIESPHNRHMLRVAFATCPQLQQAFALPEVCRPVKGEVVLNQNFIGVKGSFSAIHFDKDGLQAFLYAIFGRKRFIISPHDAHEKLLPFTQFSGCALQNFTDYDRQVFLTWTGGEEVILQPGEAIYFPPFAWHFADYLDDCWALNLRFRRKNSITALLNCAFPDGNCQALGRLLLSPALTPERERDILTELARLTRRPFRDGRLKTRYIRRRIAGLLQDRDGGPGREGLAWNFEDHIPSPIGEYLDWSDARRPRFR</sequence>
<dbReference type="EMBL" id="JAFJYC010000001">
    <property type="protein sequence ID" value="MBT9432062.1"/>
    <property type="molecule type" value="Genomic_DNA"/>
</dbReference>
<name>A0ABS5YBI5_9GAMM</name>
<gene>
    <name evidence="2" type="ORF">JZM24_07890</name>
</gene>
<dbReference type="PROSITE" id="PS51184">
    <property type="entry name" value="JMJC"/>
    <property type="match status" value="1"/>
</dbReference>
<accession>A0ABS5YBI5</accession>
<protein>
    <submittedName>
        <fullName evidence="2">Cupin-like domain-containing protein</fullName>
    </submittedName>
</protein>
<comment type="caution">
    <text evidence="2">The sequence shown here is derived from an EMBL/GenBank/DDBJ whole genome shotgun (WGS) entry which is preliminary data.</text>
</comment>
<reference evidence="2 3" key="1">
    <citation type="journal article" date="2021" name="Genome Biol. Evol.">
        <title>The evolution of interdependence in a four-way mealybug symbiosis.</title>
        <authorList>
            <person name="Garber A.I."/>
            <person name="Kupper M."/>
            <person name="Laetsch D.R."/>
            <person name="Weldon S.R."/>
            <person name="Ladinsky M.S."/>
            <person name="Bjorkman P.J."/>
            <person name="McCutcheon J.P."/>
        </authorList>
    </citation>
    <scope>NUCLEOTIDE SEQUENCE [LARGE SCALE GENOMIC DNA]</scope>
    <source>
        <strain evidence="2">SOD</strain>
    </source>
</reference>
<evidence type="ECO:0000259" key="1">
    <source>
        <dbReference type="PROSITE" id="PS51184"/>
    </source>
</evidence>
<feature type="domain" description="JmjC" evidence="1">
    <location>
        <begin position="22"/>
        <end position="170"/>
    </location>
</feature>
<dbReference type="SUPFAM" id="SSF51197">
    <property type="entry name" value="Clavaminate synthase-like"/>
    <property type="match status" value="1"/>
</dbReference>
<dbReference type="RefSeq" id="WP_215669247.1">
    <property type="nucleotide sequence ID" value="NZ_JAFJYC010000001.1"/>
</dbReference>
<dbReference type="Gene3D" id="2.60.120.650">
    <property type="entry name" value="Cupin"/>
    <property type="match status" value="1"/>
</dbReference>
<evidence type="ECO:0000313" key="2">
    <source>
        <dbReference type="EMBL" id="MBT9432062.1"/>
    </source>
</evidence>
<dbReference type="InterPro" id="IPR003347">
    <property type="entry name" value="JmjC_dom"/>
</dbReference>